<keyword evidence="10" id="KW-0963">Cytoplasm</keyword>
<dbReference type="GO" id="GO:0005737">
    <property type="term" value="C:cytoplasm"/>
    <property type="evidence" value="ECO:0007669"/>
    <property type="project" value="UniProtKB-SubCell"/>
</dbReference>
<dbReference type="PROSITE" id="PS50880">
    <property type="entry name" value="TOPRIM"/>
    <property type="match status" value="1"/>
</dbReference>
<dbReference type="NCBIfam" id="NF004189">
    <property type="entry name" value="PRK05644.1"/>
    <property type="match status" value="1"/>
</dbReference>
<dbReference type="Pfam" id="PF00986">
    <property type="entry name" value="DNA_gyraseB_C"/>
    <property type="match status" value="1"/>
</dbReference>
<dbReference type="SUPFAM" id="SSF54211">
    <property type="entry name" value="Ribosomal protein S5 domain 2-like"/>
    <property type="match status" value="1"/>
</dbReference>
<dbReference type="Gene3D" id="3.30.565.10">
    <property type="entry name" value="Histidine kinase-like ATPase, C-terminal domain"/>
    <property type="match status" value="1"/>
</dbReference>
<comment type="miscellaneous">
    <text evidence="10">Few gyrases are as efficient as E.coli at forming negative supercoils. Not all organisms have 2 type II topoisomerases; in organisms with a single type II topoisomerase this enzyme also has to decatenate newly replicated chromosomes.</text>
</comment>
<feature type="binding site" evidence="10">
    <location>
        <position position="499"/>
    </location>
    <ligand>
        <name>Mg(2+)</name>
        <dbReference type="ChEBI" id="CHEBI:18420"/>
        <label>2</label>
    </ligand>
</feature>
<evidence type="ECO:0000256" key="8">
    <source>
        <dbReference type="ARBA" id="ARBA00023125"/>
    </source>
</evidence>
<dbReference type="InterPro" id="IPR003594">
    <property type="entry name" value="HATPase_dom"/>
</dbReference>
<comment type="function">
    <text evidence="10">A type II topoisomerase that negatively supercoils closed circular double-stranded (ds) DNA in an ATP-dependent manner to modulate DNA topology and maintain chromosomes in an underwound state. Negative supercoiling favors strand separation, and DNA replication, transcription, recombination and repair, all of which involve strand separation. Also able to catalyze the interconversion of other topological isomers of dsDNA rings, including catenanes and knotted rings. Type II topoisomerases break and join 2 DNA strands simultaneously in an ATP-dependent manner.</text>
</comment>
<dbReference type="GO" id="GO:0046872">
    <property type="term" value="F:metal ion binding"/>
    <property type="evidence" value="ECO:0007669"/>
    <property type="project" value="UniProtKB-KW"/>
</dbReference>
<dbReference type="PROSITE" id="PS00177">
    <property type="entry name" value="TOPOISOMERASE_II"/>
    <property type="match status" value="1"/>
</dbReference>
<dbReference type="RefSeq" id="WP_092214917.1">
    <property type="nucleotide sequence ID" value="NZ_FMUX01000025.1"/>
</dbReference>
<proteinExistence type="inferred from homology"/>
<dbReference type="CDD" id="cd16928">
    <property type="entry name" value="HATPase_GyrB-like"/>
    <property type="match status" value="1"/>
</dbReference>
<feature type="binding site" evidence="10">
    <location>
        <position position="425"/>
    </location>
    <ligand>
        <name>Mg(2+)</name>
        <dbReference type="ChEBI" id="CHEBI:18420"/>
        <label>1</label>
        <note>catalytic</note>
    </ligand>
</feature>
<dbReference type="InterPro" id="IPR013759">
    <property type="entry name" value="Topo_IIA_B_C"/>
</dbReference>
<dbReference type="NCBIfam" id="NF011501">
    <property type="entry name" value="PRK14939.1"/>
    <property type="match status" value="1"/>
</dbReference>
<comment type="subcellular location">
    <subcellularLocation>
        <location evidence="10">Cytoplasm</location>
    </subcellularLocation>
</comment>
<dbReference type="GO" id="GO:0003677">
    <property type="term" value="F:DNA binding"/>
    <property type="evidence" value="ECO:0007669"/>
    <property type="project" value="UniProtKB-KW"/>
</dbReference>
<evidence type="ECO:0000256" key="5">
    <source>
        <dbReference type="ARBA" id="ARBA00022840"/>
    </source>
</evidence>
<dbReference type="GO" id="GO:0003918">
    <property type="term" value="F:DNA topoisomerase type II (double strand cut, ATP-hydrolyzing) activity"/>
    <property type="evidence" value="ECO:0007669"/>
    <property type="project" value="UniProtKB-UniRule"/>
</dbReference>
<dbReference type="AlphaFoldDB" id="A0A1G5J7F3"/>
<keyword evidence="4 10" id="KW-0547">Nucleotide-binding</keyword>
<dbReference type="InterPro" id="IPR018522">
    <property type="entry name" value="TopoIIA_CS"/>
</dbReference>
<dbReference type="InterPro" id="IPR000565">
    <property type="entry name" value="Topo_IIA_B"/>
</dbReference>
<dbReference type="Proteomes" id="UP000198870">
    <property type="component" value="Unassembled WGS sequence"/>
</dbReference>
<dbReference type="InterPro" id="IPR014721">
    <property type="entry name" value="Ribsml_uS5_D2-typ_fold_subgr"/>
</dbReference>
<dbReference type="InterPro" id="IPR001241">
    <property type="entry name" value="Topo_IIA"/>
</dbReference>
<dbReference type="EMBL" id="FMUX01000025">
    <property type="protein sequence ID" value="SCY83608.1"/>
    <property type="molecule type" value="Genomic_DNA"/>
</dbReference>
<dbReference type="InterPro" id="IPR013760">
    <property type="entry name" value="Topo_IIA-like_dom_sf"/>
</dbReference>
<dbReference type="InterPro" id="IPR002288">
    <property type="entry name" value="DNA_gyrase_B_C"/>
</dbReference>
<dbReference type="InterPro" id="IPR036890">
    <property type="entry name" value="HATPase_C_sf"/>
</dbReference>
<dbReference type="FunFam" id="3.40.50.670:FF:000001">
    <property type="entry name" value="DNA topoisomerase 2"/>
    <property type="match status" value="1"/>
</dbReference>
<dbReference type="GO" id="GO:0005524">
    <property type="term" value="F:ATP binding"/>
    <property type="evidence" value="ECO:0007669"/>
    <property type="project" value="UniProtKB-UniRule"/>
</dbReference>
<dbReference type="InterPro" id="IPR013506">
    <property type="entry name" value="Topo_IIA_bsu_dom2"/>
</dbReference>
<comment type="catalytic activity">
    <reaction evidence="1 10">
        <text>ATP-dependent breakage, passage and rejoining of double-stranded DNA.</text>
        <dbReference type="EC" id="5.6.2.2"/>
    </reaction>
</comment>
<dbReference type="SMART" id="SM00387">
    <property type="entry name" value="HATPase_c"/>
    <property type="match status" value="1"/>
</dbReference>
<dbReference type="GO" id="GO:0005694">
    <property type="term" value="C:chromosome"/>
    <property type="evidence" value="ECO:0007669"/>
    <property type="project" value="InterPro"/>
</dbReference>
<evidence type="ECO:0000256" key="1">
    <source>
        <dbReference type="ARBA" id="ARBA00000185"/>
    </source>
</evidence>
<dbReference type="PRINTS" id="PR01159">
    <property type="entry name" value="DNAGYRASEB"/>
</dbReference>
<keyword evidence="13" id="KW-1185">Reference proteome</keyword>
<dbReference type="Gene3D" id="3.40.50.670">
    <property type="match status" value="2"/>
</dbReference>
<evidence type="ECO:0000259" key="11">
    <source>
        <dbReference type="PROSITE" id="PS50880"/>
    </source>
</evidence>
<evidence type="ECO:0000313" key="13">
    <source>
        <dbReference type="Proteomes" id="UP000198870"/>
    </source>
</evidence>
<keyword evidence="9 10" id="KW-0413">Isomerase</keyword>
<dbReference type="InterPro" id="IPR034160">
    <property type="entry name" value="TOPRIM_GyrB"/>
</dbReference>
<protein>
    <recommendedName>
        <fullName evidence="10">DNA gyrase subunit B</fullName>
        <ecNumber evidence="10">5.6.2.2</ecNumber>
    </recommendedName>
</protein>
<feature type="site" description="Interaction with DNA" evidence="10">
    <location>
        <position position="450"/>
    </location>
</feature>
<evidence type="ECO:0000256" key="9">
    <source>
        <dbReference type="ARBA" id="ARBA00023235"/>
    </source>
</evidence>
<feature type="site" description="Interaction with DNA" evidence="10">
    <location>
        <position position="453"/>
    </location>
</feature>
<sequence>MTEEQTNSYNQDSITVLKGLEAVRKRPSMYIGNVDIQGLHHLVYEVVDNSIDEAMAGYCDTISILIHPDNSISIEDNGRGIPTGMHETENMSAAEVVLTKLHAGGKFDDKSYKVSGGLHGVGISVVNALSVFLNLEIYQNGKIYQMAFAKGDKTSDLKVVGETEKQGTRVHFKADTEVMNDDNFNLDILTKRLRELAFLNSGIRITIEDERTDEKKAFHYEGGLRSFVEYLNRSQTALHEPIYFKGDRDGIQVEVAVQYNDTFNEKIYSFANNIHTHEGGFHLSGFKGALTRTVNTYATSDNVPKNMQGKISGDDTREGLTAIVSVKVPEPQFEGQTKTKLGNSEVKGIVESLVNEKFADFLQENPGVAKKLITKAVEAARARDAAKRARDLARSKGALIDSTLPGKLAECQYSEPQFRELFLVEGDSAGGSAKMGRDRRSQAILPLKGKILNVEKARFDKILRSDEIKNIITVLGTGVGSEEYDIEKIKYHKVVIMTDADVDGSHIRTLLLTFFYRQMPALIERGYLYIAQPPLYKVGKGKSSVYLKDETGYRDFIFKRIFENRSLTAGDTKISGEALFNTLVDLSTFIQAMGTMERRGYDRRLLMEILKEGMIDKAYLTDQEKMEAFRQRIVESGFDVGDLAYNPERERYRFYVEKKSKADDDEVTLHLGGTMEVGRVLFYSSEYIAAMTSLAKIQMLMEGDVVVANSESGETVHTASNPFDLFEAVMKEGKRGINIQRYKGLGEMNPDQLWETTMDPERRTLLQVTIDDAENADDIFSLLMGEEVEPRRAFIQKNALEVSSLDI</sequence>
<dbReference type="NCBIfam" id="TIGR01059">
    <property type="entry name" value="gyrB"/>
    <property type="match status" value="1"/>
</dbReference>
<evidence type="ECO:0000313" key="12">
    <source>
        <dbReference type="EMBL" id="SCY83608.1"/>
    </source>
</evidence>
<accession>A0A1G5J7F3</accession>
<evidence type="ECO:0000256" key="7">
    <source>
        <dbReference type="ARBA" id="ARBA00023029"/>
    </source>
</evidence>
<keyword evidence="8" id="KW-0238">DNA-binding</keyword>
<reference evidence="12 13" key="1">
    <citation type="submission" date="2016-10" db="EMBL/GenBank/DDBJ databases">
        <authorList>
            <person name="de Groot N.N."/>
        </authorList>
    </citation>
    <scope>NUCLEOTIDE SEQUENCE [LARGE SCALE GENOMIC DNA]</scope>
    <source>
        <strain evidence="12 13">AA1</strain>
    </source>
</reference>
<dbReference type="CDD" id="cd00822">
    <property type="entry name" value="TopoII_Trans_DNA_gyrase"/>
    <property type="match status" value="1"/>
</dbReference>
<dbReference type="InterPro" id="IPR011557">
    <property type="entry name" value="GyrB"/>
</dbReference>
<evidence type="ECO:0000256" key="10">
    <source>
        <dbReference type="HAMAP-Rule" id="MF_01898"/>
    </source>
</evidence>
<dbReference type="Pfam" id="PF01751">
    <property type="entry name" value="Toprim"/>
    <property type="match status" value="1"/>
</dbReference>
<dbReference type="SMART" id="SM00433">
    <property type="entry name" value="TOP2c"/>
    <property type="match status" value="1"/>
</dbReference>
<dbReference type="CDD" id="cd03366">
    <property type="entry name" value="TOPRIM_TopoIIA_GyrB"/>
    <property type="match status" value="1"/>
</dbReference>
<dbReference type="Pfam" id="PF02518">
    <property type="entry name" value="HATPase_c"/>
    <property type="match status" value="1"/>
</dbReference>
<comment type="subunit">
    <text evidence="10">Heterotetramer, composed of two GyrA and two GyrB chains. In the heterotetramer, GyrA contains the active site tyrosine that forms a transient covalent intermediate with DNA, while GyrB binds cofactors and catalyzes ATP hydrolysis.</text>
</comment>
<dbReference type="OrthoDB" id="9802808at2"/>
<dbReference type="SUPFAM" id="SSF55874">
    <property type="entry name" value="ATPase domain of HSP90 chaperone/DNA topoisomerase II/histidine kinase"/>
    <property type="match status" value="1"/>
</dbReference>
<dbReference type="FunFam" id="3.30.230.10:FF:000005">
    <property type="entry name" value="DNA gyrase subunit B"/>
    <property type="match status" value="1"/>
</dbReference>
<dbReference type="STRING" id="419481.SAMN05216233_12542"/>
<dbReference type="GO" id="GO:0006265">
    <property type="term" value="P:DNA topological change"/>
    <property type="evidence" value="ECO:0007669"/>
    <property type="project" value="UniProtKB-UniRule"/>
</dbReference>
<dbReference type="SUPFAM" id="SSF56719">
    <property type="entry name" value="Type II DNA topoisomerase"/>
    <property type="match status" value="1"/>
</dbReference>
<dbReference type="PRINTS" id="PR00418">
    <property type="entry name" value="TPI2FAMILY"/>
</dbReference>
<dbReference type="HAMAP" id="MF_01898">
    <property type="entry name" value="GyrB"/>
    <property type="match status" value="1"/>
</dbReference>
<dbReference type="PANTHER" id="PTHR45866">
    <property type="entry name" value="DNA GYRASE/TOPOISOMERASE SUBUNIT B"/>
    <property type="match status" value="1"/>
</dbReference>
<evidence type="ECO:0000256" key="3">
    <source>
        <dbReference type="ARBA" id="ARBA00022723"/>
    </source>
</evidence>
<comment type="similarity">
    <text evidence="2 10">Belongs to the type II topoisomerase GyrB family.</text>
</comment>
<evidence type="ECO:0000256" key="6">
    <source>
        <dbReference type="ARBA" id="ARBA00022842"/>
    </source>
</evidence>
<evidence type="ECO:0000256" key="2">
    <source>
        <dbReference type="ARBA" id="ARBA00010708"/>
    </source>
</evidence>
<feature type="binding site" evidence="10">
    <location>
        <position position="499"/>
    </location>
    <ligand>
        <name>Mg(2+)</name>
        <dbReference type="ChEBI" id="CHEBI:18420"/>
        <label>1</label>
        <note>catalytic</note>
    </ligand>
</feature>
<keyword evidence="7 10" id="KW-0799">Topoisomerase</keyword>
<dbReference type="FunFam" id="3.30.565.10:FF:000002">
    <property type="entry name" value="DNA gyrase subunit B"/>
    <property type="match status" value="1"/>
</dbReference>
<organism evidence="12 13">
    <name type="scientific">Desulfoluna spongiiphila</name>
    <dbReference type="NCBI Taxonomy" id="419481"/>
    <lineage>
        <taxon>Bacteria</taxon>
        <taxon>Pseudomonadati</taxon>
        <taxon>Thermodesulfobacteriota</taxon>
        <taxon>Desulfobacteria</taxon>
        <taxon>Desulfobacterales</taxon>
        <taxon>Desulfolunaceae</taxon>
        <taxon>Desulfoluna</taxon>
    </lineage>
</organism>
<comment type="cofactor">
    <cofactor evidence="10">
        <name>Mg(2+)</name>
        <dbReference type="ChEBI" id="CHEBI:18420"/>
    </cofactor>
    <cofactor evidence="10">
        <name>Mn(2+)</name>
        <dbReference type="ChEBI" id="CHEBI:29035"/>
    </cofactor>
    <cofactor evidence="10">
        <name>Ca(2+)</name>
        <dbReference type="ChEBI" id="CHEBI:29108"/>
    </cofactor>
    <text evidence="10">Binds two Mg(2+) per subunit. The magnesium ions form salt bridges with both the protein and the DNA. Can also accept other divalent metal cations, such as Mn(2+) or Ca(2+).</text>
</comment>
<keyword evidence="5 10" id="KW-0067">ATP-binding</keyword>
<keyword evidence="6 10" id="KW-0460">Magnesium</keyword>
<gene>
    <name evidence="10" type="primary">gyrB</name>
    <name evidence="12" type="ORF">SAMN05216233_12542</name>
</gene>
<dbReference type="Pfam" id="PF00204">
    <property type="entry name" value="DNA_gyraseB"/>
    <property type="match status" value="1"/>
</dbReference>
<feature type="domain" description="Toprim" evidence="11">
    <location>
        <begin position="419"/>
        <end position="534"/>
    </location>
</feature>
<dbReference type="GO" id="GO:0006261">
    <property type="term" value="P:DNA-templated DNA replication"/>
    <property type="evidence" value="ECO:0007669"/>
    <property type="project" value="UniProtKB-UniRule"/>
</dbReference>
<dbReference type="PANTHER" id="PTHR45866:SF1">
    <property type="entry name" value="DNA GYRASE SUBUNIT B, MITOCHONDRIAL"/>
    <property type="match status" value="1"/>
</dbReference>
<keyword evidence="3 10" id="KW-0479">Metal-binding</keyword>
<name>A0A1G5J7F3_9BACT</name>
<feature type="binding site" evidence="10">
    <location>
        <position position="501"/>
    </location>
    <ligand>
        <name>Mg(2+)</name>
        <dbReference type="ChEBI" id="CHEBI:18420"/>
        <label>2</label>
    </ligand>
</feature>
<dbReference type="InterPro" id="IPR020568">
    <property type="entry name" value="Ribosomal_Su5_D2-typ_SF"/>
</dbReference>
<evidence type="ECO:0000256" key="4">
    <source>
        <dbReference type="ARBA" id="ARBA00022741"/>
    </source>
</evidence>
<dbReference type="Gene3D" id="3.30.230.10">
    <property type="match status" value="1"/>
</dbReference>
<dbReference type="InterPro" id="IPR006171">
    <property type="entry name" value="TOPRIM_dom"/>
</dbReference>
<dbReference type="EC" id="5.6.2.2" evidence="10"/>